<reference evidence="2 3" key="1">
    <citation type="submission" date="2018-09" db="EMBL/GenBank/DDBJ databases">
        <title>Phylogeny of the Shewanellaceae, and recommendation for two new genera, Pseudoshewanella and Parashewanella.</title>
        <authorList>
            <person name="Wang G."/>
        </authorList>
    </citation>
    <scope>NUCLEOTIDE SEQUENCE [LARGE SCALE GENOMIC DNA]</scope>
    <source>
        <strain evidence="2 3">C51</strain>
    </source>
</reference>
<evidence type="ECO:0000313" key="2">
    <source>
        <dbReference type="EMBL" id="RLV58520.1"/>
    </source>
</evidence>
<accession>A0A3L8PSX3</accession>
<keyword evidence="3" id="KW-1185">Reference proteome</keyword>
<feature type="transmembrane region" description="Helical" evidence="1">
    <location>
        <begin position="29"/>
        <end position="48"/>
    </location>
</feature>
<keyword evidence="1" id="KW-0812">Transmembrane</keyword>
<organism evidence="2 3">
    <name type="scientific">Parashewanella curva</name>
    <dbReference type="NCBI Taxonomy" id="2338552"/>
    <lineage>
        <taxon>Bacteria</taxon>
        <taxon>Pseudomonadati</taxon>
        <taxon>Pseudomonadota</taxon>
        <taxon>Gammaproteobacteria</taxon>
        <taxon>Alteromonadales</taxon>
        <taxon>Shewanellaceae</taxon>
        <taxon>Parashewanella</taxon>
    </lineage>
</organism>
<gene>
    <name evidence="2" type="ORF">D5018_16845</name>
</gene>
<keyword evidence="1" id="KW-0472">Membrane</keyword>
<dbReference type="EMBL" id="QZEI01000067">
    <property type="protein sequence ID" value="RLV58520.1"/>
    <property type="molecule type" value="Genomic_DNA"/>
</dbReference>
<dbReference type="AlphaFoldDB" id="A0A3L8PSX3"/>
<comment type="caution">
    <text evidence="2">The sequence shown here is derived from an EMBL/GenBank/DDBJ whole genome shotgun (WGS) entry which is preliminary data.</text>
</comment>
<name>A0A3L8PSX3_9GAMM</name>
<evidence type="ECO:0000313" key="3">
    <source>
        <dbReference type="Proteomes" id="UP000281474"/>
    </source>
</evidence>
<proteinExistence type="predicted"/>
<dbReference type="Proteomes" id="UP000281474">
    <property type="component" value="Unassembled WGS sequence"/>
</dbReference>
<protein>
    <submittedName>
        <fullName evidence="2">Uncharacterized protein</fullName>
    </submittedName>
</protein>
<evidence type="ECO:0000256" key="1">
    <source>
        <dbReference type="SAM" id="Phobius"/>
    </source>
</evidence>
<sequence>MTSYHDFSLTFMPCRGFGFGGRGAKVTCFFAGIALGAAINSLSLILGFKLRIHKFGCINTVNYVFL</sequence>
<keyword evidence="1" id="KW-1133">Transmembrane helix</keyword>